<keyword evidence="2" id="KW-1185">Reference proteome</keyword>
<accession>A0ABV7DJ18</accession>
<proteinExistence type="predicted"/>
<gene>
    <name evidence="1" type="ORF">ACFOHH_17705</name>
</gene>
<name>A0ABV7DJ18_9HYPH</name>
<evidence type="ECO:0000313" key="2">
    <source>
        <dbReference type="Proteomes" id="UP001595377"/>
    </source>
</evidence>
<organism evidence="1 2">
    <name type="scientific">Shinella pollutisoli</name>
    <dbReference type="NCBI Taxonomy" id="2250594"/>
    <lineage>
        <taxon>Bacteria</taxon>
        <taxon>Pseudomonadati</taxon>
        <taxon>Pseudomonadota</taxon>
        <taxon>Alphaproteobacteria</taxon>
        <taxon>Hyphomicrobiales</taxon>
        <taxon>Rhizobiaceae</taxon>
        <taxon>Shinella</taxon>
    </lineage>
</organism>
<dbReference type="Proteomes" id="UP001595377">
    <property type="component" value="Unassembled WGS sequence"/>
</dbReference>
<dbReference type="EMBL" id="JBHRSP010000029">
    <property type="protein sequence ID" value="MFC3074950.1"/>
    <property type="molecule type" value="Genomic_DNA"/>
</dbReference>
<evidence type="ECO:0000313" key="1">
    <source>
        <dbReference type="EMBL" id="MFC3074950.1"/>
    </source>
</evidence>
<reference evidence="2" key="1">
    <citation type="journal article" date="2019" name="Int. J. Syst. Evol. Microbiol.">
        <title>The Global Catalogue of Microorganisms (GCM) 10K type strain sequencing project: providing services to taxonomists for standard genome sequencing and annotation.</title>
        <authorList>
            <consortium name="The Broad Institute Genomics Platform"/>
            <consortium name="The Broad Institute Genome Sequencing Center for Infectious Disease"/>
            <person name="Wu L."/>
            <person name="Ma J."/>
        </authorList>
    </citation>
    <scope>NUCLEOTIDE SEQUENCE [LARGE SCALE GENOMIC DNA]</scope>
    <source>
        <strain evidence="2">KCTC 52677</strain>
    </source>
</reference>
<comment type="caution">
    <text evidence="1">The sequence shown here is derived from an EMBL/GenBank/DDBJ whole genome shotgun (WGS) entry which is preliminary data.</text>
</comment>
<protein>
    <submittedName>
        <fullName evidence="1">Uncharacterized protein</fullName>
    </submittedName>
</protein>
<dbReference type="RefSeq" id="WP_257315615.1">
    <property type="nucleotide sequence ID" value="NZ_JANFDG010000013.1"/>
</dbReference>
<sequence length="99" mass="11286">MTKFGNPTSVSALLRDESERRLYALFDDIRTLDIGRAEARELLHGMCRSKGWWIQTFASGPKKRPPHDVEKARRQLAVLLRLEEWMLQKEAGHAADPGG</sequence>